<feature type="compositionally biased region" description="Basic and acidic residues" evidence="1">
    <location>
        <begin position="217"/>
        <end position="231"/>
    </location>
</feature>
<evidence type="ECO:0000313" key="3">
    <source>
        <dbReference type="Proteomes" id="UP000735302"/>
    </source>
</evidence>
<accession>A0AAV3Y5A8</accession>
<dbReference type="Proteomes" id="UP000735302">
    <property type="component" value="Unassembled WGS sequence"/>
</dbReference>
<feature type="compositionally biased region" description="Basic and acidic residues" evidence="1">
    <location>
        <begin position="112"/>
        <end position="124"/>
    </location>
</feature>
<evidence type="ECO:0000313" key="2">
    <source>
        <dbReference type="EMBL" id="GFN77621.1"/>
    </source>
</evidence>
<keyword evidence="3" id="KW-1185">Reference proteome</keyword>
<sequence>MSFAQMFPTICAQAQLFYINGSHVAPHANQTLADSGYSTYEGSSASLEPNHSPWSVQIYYPQTDSNGLGQAGSLVQSASSFYQTLCHETNGVESYLPPLDSSTQILSVKSNESLRSHRPEDIAYSRKRHHSNDSVGFGEHPSRKPRQSKDSIGDGECSTRKLSPTAHRNSTGDPVSRRHSTSRHITTKLSRRYLRSRDSTGYGDHMSRRRRGSRGNTSHEDRFSRRDHGSRDSTSYGNRLSRNKHRSRNNTSYVDQLSRRRHGSRDSTSNEDRVSRRQLCRPIVKETPWI</sequence>
<gene>
    <name evidence="2" type="ORF">PoB_000412700</name>
</gene>
<protein>
    <submittedName>
        <fullName evidence="2">Uncharacterized protein</fullName>
    </submittedName>
</protein>
<comment type="caution">
    <text evidence="2">The sequence shown here is derived from an EMBL/GenBank/DDBJ whole genome shotgun (WGS) entry which is preliminary data.</text>
</comment>
<organism evidence="2 3">
    <name type="scientific">Plakobranchus ocellatus</name>
    <dbReference type="NCBI Taxonomy" id="259542"/>
    <lineage>
        <taxon>Eukaryota</taxon>
        <taxon>Metazoa</taxon>
        <taxon>Spiralia</taxon>
        <taxon>Lophotrochozoa</taxon>
        <taxon>Mollusca</taxon>
        <taxon>Gastropoda</taxon>
        <taxon>Heterobranchia</taxon>
        <taxon>Euthyneura</taxon>
        <taxon>Panpulmonata</taxon>
        <taxon>Sacoglossa</taxon>
        <taxon>Placobranchoidea</taxon>
        <taxon>Plakobranchidae</taxon>
        <taxon>Plakobranchus</taxon>
    </lineage>
</organism>
<name>A0AAV3Y5A8_9GAST</name>
<dbReference type="EMBL" id="BLXT01000492">
    <property type="protein sequence ID" value="GFN77621.1"/>
    <property type="molecule type" value="Genomic_DNA"/>
</dbReference>
<feature type="compositionally biased region" description="Polar residues" evidence="1">
    <location>
        <begin position="160"/>
        <end position="173"/>
    </location>
</feature>
<dbReference type="AlphaFoldDB" id="A0AAV3Y5A8"/>
<reference evidence="2 3" key="1">
    <citation type="journal article" date="2021" name="Elife">
        <title>Chloroplast acquisition without the gene transfer in kleptoplastic sea slugs, Plakobranchus ocellatus.</title>
        <authorList>
            <person name="Maeda T."/>
            <person name="Takahashi S."/>
            <person name="Yoshida T."/>
            <person name="Shimamura S."/>
            <person name="Takaki Y."/>
            <person name="Nagai Y."/>
            <person name="Toyoda A."/>
            <person name="Suzuki Y."/>
            <person name="Arimoto A."/>
            <person name="Ishii H."/>
            <person name="Satoh N."/>
            <person name="Nishiyama T."/>
            <person name="Hasebe M."/>
            <person name="Maruyama T."/>
            <person name="Minagawa J."/>
            <person name="Obokata J."/>
            <person name="Shigenobu S."/>
        </authorList>
    </citation>
    <scope>NUCLEOTIDE SEQUENCE [LARGE SCALE GENOMIC DNA]</scope>
</reference>
<feature type="compositionally biased region" description="Basic and acidic residues" evidence="1">
    <location>
        <begin position="264"/>
        <end position="275"/>
    </location>
</feature>
<feature type="compositionally biased region" description="Basic residues" evidence="1">
    <location>
        <begin position="177"/>
        <end position="194"/>
    </location>
</feature>
<feature type="region of interest" description="Disordered" evidence="1">
    <location>
        <begin position="108"/>
        <end position="290"/>
    </location>
</feature>
<evidence type="ECO:0000256" key="1">
    <source>
        <dbReference type="SAM" id="MobiDB-lite"/>
    </source>
</evidence>
<proteinExistence type="predicted"/>